<organism evidence="2 3">
    <name type="scientific">Ruminococcus callidus ATCC 27760</name>
    <dbReference type="NCBI Taxonomy" id="411473"/>
    <lineage>
        <taxon>Bacteria</taxon>
        <taxon>Bacillati</taxon>
        <taxon>Bacillota</taxon>
        <taxon>Clostridia</taxon>
        <taxon>Eubacteriales</taxon>
        <taxon>Oscillospiraceae</taxon>
        <taxon>Ruminococcus</taxon>
    </lineage>
</organism>
<evidence type="ECO:0000313" key="3">
    <source>
        <dbReference type="Proteomes" id="UP000016662"/>
    </source>
</evidence>
<keyword evidence="1" id="KW-1133">Transmembrane helix</keyword>
<dbReference type="AlphaFoldDB" id="U2K7Z9"/>
<dbReference type="STRING" id="411473.RUMCAL_02024"/>
<protein>
    <submittedName>
        <fullName evidence="2">Uncharacterized protein</fullName>
    </submittedName>
</protein>
<dbReference type="EMBL" id="AWVF01000250">
    <property type="protein sequence ID" value="ERJ94616.1"/>
    <property type="molecule type" value="Genomic_DNA"/>
</dbReference>
<proteinExistence type="predicted"/>
<name>U2K7Z9_9FIRM</name>
<gene>
    <name evidence="2" type="ORF">RUMCAL_02024</name>
</gene>
<dbReference type="Proteomes" id="UP000016662">
    <property type="component" value="Unassembled WGS sequence"/>
</dbReference>
<keyword evidence="1" id="KW-0472">Membrane</keyword>
<evidence type="ECO:0000313" key="2">
    <source>
        <dbReference type="EMBL" id="ERJ94616.1"/>
    </source>
</evidence>
<dbReference type="HOGENOM" id="CLU_3029690_0_0_9"/>
<comment type="caution">
    <text evidence="2">The sequence shown here is derived from an EMBL/GenBank/DDBJ whole genome shotgun (WGS) entry which is preliminary data.</text>
</comment>
<accession>U2K7Z9</accession>
<sequence length="55" mass="6264">MLSAFCLGYEKLKCMFLAVIFFYALTVFSWVFTKAAPQKISPKVKPIPTDRCLSI</sequence>
<keyword evidence="1" id="KW-0812">Transmembrane</keyword>
<evidence type="ECO:0000256" key="1">
    <source>
        <dbReference type="SAM" id="Phobius"/>
    </source>
</evidence>
<feature type="transmembrane region" description="Helical" evidence="1">
    <location>
        <begin position="12"/>
        <end position="32"/>
    </location>
</feature>
<reference evidence="2 3" key="1">
    <citation type="submission" date="2013-07" db="EMBL/GenBank/DDBJ databases">
        <authorList>
            <person name="Weinstock G."/>
            <person name="Sodergren E."/>
            <person name="Wylie T."/>
            <person name="Fulton L."/>
            <person name="Fulton R."/>
            <person name="Fronick C."/>
            <person name="O'Laughlin M."/>
            <person name="Godfrey J."/>
            <person name="Miner T."/>
            <person name="Herter B."/>
            <person name="Appelbaum E."/>
            <person name="Cordes M."/>
            <person name="Lek S."/>
            <person name="Wollam A."/>
            <person name="Pepin K.H."/>
            <person name="Palsikar V.B."/>
            <person name="Mitreva M."/>
            <person name="Wilson R.K."/>
        </authorList>
    </citation>
    <scope>NUCLEOTIDE SEQUENCE [LARGE SCALE GENOMIC DNA]</scope>
    <source>
        <strain evidence="2 3">ATCC 27760</strain>
    </source>
</reference>
<keyword evidence="3" id="KW-1185">Reference proteome</keyword>